<proteinExistence type="predicted"/>
<evidence type="ECO:0000313" key="2">
    <source>
        <dbReference type="Proteomes" id="UP001607151"/>
    </source>
</evidence>
<sequence length="106" mass="12341">MTFGITTKKIEKEIQSTLLKHHDLYGVFGFGSFFRSDKYNDIDLLLVSIPDAKSPLNTYLEAKKDLDMLSKRIEIQIDITFLTYSEFLNKPLLEHDNLSEILRKKT</sequence>
<name>A0ABW7ITG3_9VIBR</name>
<organism evidence="1 2">
    <name type="scientific">Vibrio rumoiensis</name>
    <dbReference type="NCBI Taxonomy" id="76258"/>
    <lineage>
        <taxon>Bacteria</taxon>
        <taxon>Pseudomonadati</taxon>
        <taxon>Pseudomonadota</taxon>
        <taxon>Gammaproteobacteria</taxon>
        <taxon>Vibrionales</taxon>
        <taxon>Vibrionaceae</taxon>
        <taxon>Vibrio</taxon>
    </lineage>
</organism>
<accession>A0ABW7ITG3</accession>
<evidence type="ECO:0000313" key="1">
    <source>
        <dbReference type="EMBL" id="MFH0264884.1"/>
    </source>
</evidence>
<protein>
    <recommendedName>
        <fullName evidence="3">Polymerase beta nucleotidyltransferase domain-containing protein</fullName>
    </recommendedName>
</protein>
<reference evidence="1 2" key="1">
    <citation type="submission" date="2024-10" db="EMBL/GenBank/DDBJ databases">
        <authorList>
            <person name="Yibar A."/>
            <person name="Saticioglu I.B."/>
            <person name="Duman M."/>
            <person name="Ajmi N."/>
            <person name="Gurler F."/>
            <person name="Ay H."/>
            <person name="Onuk E."/>
            <person name="Guler S."/>
            <person name="Romalde J.L."/>
        </authorList>
    </citation>
    <scope>NUCLEOTIDE SEQUENCE [LARGE SCALE GENOMIC DNA]</scope>
    <source>
        <strain evidence="1 2">14-MA-B</strain>
    </source>
</reference>
<dbReference type="EMBL" id="JBIHSN010000002">
    <property type="protein sequence ID" value="MFH0264884.1"/>
    <property type="molecule type" value="Genomic_DNA"/>
</dbReference>
<dbReference type="Gene3D" id="3.30.460.10">
    <property type="entry name" value="Beta Polymerase, domain 2"/>
    <property type="match status" value="1"/>
</dbReference>
<dbReference type="Proteomes" id="UP001607151">
    <property type="component" value="Unassembled WGS sequence"/>
</dbReference>
<keyword evidence="2" id="KW-1185">Reference proteome</keyword>
<dbReference type="RefSeq" id="WP_394607389.1">
    <property type="nucleotide sequence ID" value="NZ_JBIHSN010000002.1"/>
</dbReference>
<dbReference type="SUPFAM" id="SSF81301">
    <property type="entry name" value="Nucleotidyltransferase"/>
    <property type="match status" value="1"/>
</dbReference>
<gene>
    <name evidence="1" type="ORF">ACGRQ9_05150</name>
</gene>
<dbReference type="InterPro" id="IPR043519">
    <property type="entry name" value="NT_sf"/>
</dbReference>
<evidence type="ECO:0008006" key="3">
    <source>
        <dbReference type="Google" id="ProtNLM"/>
    </source>
</evidence>
<comment type="caution">
    <text evidence="1">The sequence shown here is derived from an EMBL/GenBank/DDBJ whole genome shotgun (WGS) entry which is preliminary data.</text>
</comment>